<protein>
    <submittedName>
        <fullName evidence="2">Type IV toxin-antitoxin system AbiEi family antitoxin domain-containing protein</fullName>
    </submittedName>
</protein>
<dbReference type="Pfam" id="PF13338">
    <property type="entry name" value="AbiEi_4"/>
    <property type="match status" value="1"/>
</dbReference>
<keyword evidence="3" id="KW-1185">Reference proteome</keyword>
<dbReference type="InterPro" id="IPR025159">
    <property type="entry name" value="AbiEi_N"/>
</dbReference>
<comment type="caution">
    <text evidence="2">The sequence shown here is derived from an EMBL/GenBank/DDBJ whole genome shotgun (WGS) entry which is preliminary data.</text>
</comment>
<proteinExistence type="predicted"/>
<evidence type="ECO:0000313" key="3">
    <source>
        <dbReference type="Proteomes" id="UP001595955"/>
    </source>
</evidence>
<evidence type="ECO:0000259" key="1">
    <source>
        <dbReference type="Pfam" id="PF13338"/>
    </source>
</evidence>
<dbReference type="EMBL" id="JBHSGF010000001">
    <property type="protein sequence ID" value="MFC4553633.1"/>
    <property type="molecule type" value="Genomic_DNA"/>
</dbReference>
<dbReference type="Proteomes" id="UP001595955">
    <property type="component" value="Unassembled WGS sequence"/>
</dbReference>
<accession>A0ABV9D6S9</accession>
<feature type="domain" description="AbiEi antitoxin N-terminal" evidence="1">
    <location>
        <begin position="7"/>
        <end position="53"/>
    </location>
</feature>
<gene>
    <name evidence="2" type="ORF">ACFO3F_00050</name>
</gene>
<evidence type="ECO:0000313" key="2">
    <source>
        <dbReference type="EMBL" id="MFC4553633.1"/>
    </source>
</evidence>
<organism evidence="2 3">
    <name type="scientific">Georgenia faecalis</name>
    <dbReference type="NCBI Taxonomy" id="2483799"/>
    <lineage>
        <taxon>Bacteria</taxon>
        <taxon>Bacillati</taxon>
        <taxon>Actinomycetota</taxon>
        <taxon>Actinomycetes</taxon>
        <taxon>Micrococcales</taxon>
        <taxon>Bogoriellaceae</taxon>
        <taxon>Georgenia</taxon>
    </lineage>
</organism>
<name>A0ABV9D6S9_9MICO</name>
<dbReference type="RefSeq" id="WP_122822881.1">
    <property type="nucleotide sequence ID" value="NZ_CP033325.1"/>
</dbReference>
<reference evidence="3" key="1">
    <citation type="journal article" date="2019" name="Int. J. Syst. Evol. Microbiol.">
        <title>The Global Catalogue of Microorganisms (GCM) 10K type strain sequencing project: providing services to taxonomists for standard genome sequencing and annotation.</title>
        <authorList>
            <consortium name="The Broad Institute Genomics Platform"/>
            <consortium name="The Broad Institute Genome Sequencing Center for Infectious Disease"/>
            <person name="Wu L."/>
            <person name="Ma J."/>
        </authorList>
    </citation>
    <scope>NUCLEOTIDE SEQUENCE [LARGE SCALE GENOMIC DNA]</scope>
    <source>
        <strain evidence="3">JCM 3369</strain>
    </source>
</reference>
<sequence length="318" mass="35960">MTPDRARIDRLAGRQHFVVTRRQVLELGASATWLRHQVVTGRWRRLHPGVYVNHHAALDWMTRAFAALSYAGRDAALSHTAASMWWFEKPTARRLRPDEPIEVSVPFRRTVQPQPGLIIHRRRLMPAVWSGAVRATTAPETVLDLVARADRLDDVVGILTRATNTLRPEEIRAVATARSRLRHRDLVRDVLAEVAHGVESPLELRYRRGVEVAHGLPRSELQVRERLGEAWIRADCRYRAHRVRVELDGRLAHPGGRTDEDTWRDNAALLASGEITLRYRWSHVAGAPCRTAVQVAEALRAGGWGGALRRCSPHCTAR</sequence>